<accession>A0ACA9KLS1</accession>
<dbReference type="Proteomes" id="UP000789860">
    <property type="component" value="Unassembled WGS sequence"/>
</dbReference>
<evidence type="ECO:0000313" key="2">
    <source>
        <dbReference type="Proteomes" id="UP000789860"/>
    </source>
</evidence>
<reference evidence="1" key="1">
    <citation type="submission" date="2021-06" db="EMBL/GenBank/DDBJ databases">
        <authorList>
            <person name="Kallberg Y."/>
            <person name="Tangrot J."/>
            <person name="Rosling A."/>
        </authorList>
    </citation>
    <scope>NUCLEOTIDE SEQUENCE</scope>
    <source>
        <strain evidence="1">AU212A</strain>
    </source>
</reference>
<sequence length="269" mass="30735">FVFAMSNKPQSSNWVYKISMACFAIIMGYTLFAGSWLTINGFIYEIIPSFKLSGIQAIFYHSNLWAIVLPLASTYIMYIFTSLIMLDFVHMILCIVQHVFLIPFYVNVLNIYAFCNVHDISWGTKDANEVDLVDILNEIVISDEKNPKVSFSGQKNTNKDEDKGINHAKMIEESRKVFRACFVLLWLFSNALLVFCVISYVGTTLETHFSQTSRTVIYIAIILWSVTALSALRFFDINVINKLATMNEYQHCVLSSSTISSIRDFKIVQ</sequence>
<keyword evidence="2" id="KW-1185">Reference proteome</keyword>
<feature type="non-terminal residue" evidence="1">
    <location>
        <position position="1"/>
    </location>
</feature>
<name>A0ACA9KLS1_9GLOM</name>
<evidence type="ECO:0000313" key="1">
    <source>
        <dbReference type="EMBL" id="CAG8480911.1"/>
    </source>
</evidence>
<gene>
    <name evidence="1" type="ORF">SCALOS_LOCUS2417</name>
</gene>
<comment type="caution">
    <text evidence="1">The sequence shown here is derived from an EMBL/GenBank/DDBJ whole genome shotgun (WGS) entry which is preliminary data.</text>
</comment>
<organism evidence="1 2">
    <name type="scientific">Scutellospora calospora</name>
    <dbReference type="NCBI Taxonomy" id="85575"/>
    <lineage>
        <taxon>Eukaryota</taxon>
        <taxon>Fungi</taxon>
        <taxon>Fungi incertae sedis</taxon>
        <taxon>Mucoromycota</taxon>
        <taxon>Glomeromycotina</taxon>
        <taxon>Glomeromycetes</taxon>
        <taxon>Diversisporales</taxon>
        <taxon>Gigasporaceae</taxon>
        <taxon>Scutellospora</taxon>
    </lineage>
</organism>
<proteinExistence type="predicted"/>
<protein>
    <submittedName>
        <fullName evidence="1">11504_t:CDS:1</fullName>
    </submittedName>
</protein>
<dbReference type="EMBL" id="CAJVPM010002152">
    <property type="protein sequence ID" value="CAG8480911.1"/>
    <property type="molecule type" value="Genomic_DNA"/>
</dbReference>